<dbReference type="Proteomes" id="UP001139955">
    <property type="component" value="Unassembled WGS sequence"/>
</dbReference>
<organism evidence="1 2">
    <name type="scientific">Pseudomonas koreensis</name>
    <dbReference type="NCBI Taxonomy" id="198620"/>
    <lineage>
        <taxon>Bacteria</taxon>
        <taxon>Pseudomonadati</taxon>
        <taxon>Pseudomonadota</taxon>
        <taxon>Gammaproteobacteria</taxon>
        <taxon>Pseudomonadales</taxon>
        <taxon>Pseudomonadaceae</taxon>
        <taxon>Pseudomonas</taxon>
    </lineage>
</organism>
<proteinExistence type="predicted"/>
<accession>A0A9X3BF45</accession>
<comment type="caution">
    <text evidence="1">The sequence shown here is derived from an EMBL/GenBank/DDBJ whole genome shotgun (WGS) entry which is preliminary data.</text>
</comment>
<dbReference type="AlphaFoldDB" id="A0A9X3BF45"/>
<sequence length="114" mass="13481">MRTVFFETTLFTANVGRYLTDDEYRELQTHMQNNPLAGDVMPRTGGFRKLRWADVRRGKGRRGGLRVIYYWLMNDGQFWMFAIYDKDELENLTAEQEKALKKAIEKELKIRGTP</sequence>
<evidence type="ECO:0000313" key="1">
    <source>
        <dbReference type="EMBL" id="MCU7251013.1"/>
    </source>
</evidence>
<gene>
    <name evidence="1" type="ORF">OC940_24645</name>
</gene>
<name>A0A9X3BF45_9PSED</name>
<reference evidence="1" key="1">
    <citation type="submission" date="2022-09" db="EMBL/GenBank/DDBJ databases">
        <authorList>
            <person name="Cesa-Luna C."/>
            <person name="Girard L."/>
            <person name="Lood C."/>
            <person name="Hofte M."/>
            <person name="De Mot R."/>
        </authorList>
    </citation>
    <scope>NUCLEOTIDE SEQUENCE</scope>
    <source>
        <strain evidence="1">B1M3-32</strain>
    </source>
</reference>
<dbReference type="EMBL" id="JAOSKY010000019">
    <property type="protein sequence ID" value="MCU7251013.1"/>
    <property type="molecule type" value="Genomic_DNA"/>
</dbReference>
<protein>
    <submittedName>
        <fullName evidence="1">Toxin</fullName>
    </submittedName>
</protein>
<dbReference type="InterPro" id="IPR009387">
    <property type="entry name" value="HigB-2"/>
</dbReference>
<dbReference type="RefSeq" id="WP_262147218.1">
    <property type="nucleotide sequence ID" value="NZ_JAOSKY010000019.1"/>
</dbReference>
<dbReference type="PIRSF" id="PIRSF039032">
    <property type="entry name" value="HigB-2"/>
    <property type="match status" value="1"/>
</dbReference>
<reference evidence="1" key="2">
    <citation type="journal article" date="2023" name="mSystems">
        <title>Charting the Lipopeptidome of Nonpathogenic Pseudomonas.</title>
        <authorList>
            <person name="Cesa-Luna C."/>
            <person name="Geudens N."/>
            <person name="Girard L."/>
            <person name="De Roo V."/>
            <person name="Maklad H.R."/>
            <person name="Martins J.C."/>
            <person name="Hofte M."/>
            <person name="De Mot R."/>
        </authorList>
    </citation>
    <scope>NUCLEOTIDE SEQUENCE</scope>
    <source>
        <strain evidence="1">B1M3-32</strain>
    </source>
</reference>
<evidence type="ECO:0000313" key="2">
    <source>
        <dbReference type="Proteomes" id="UP001139955"/>
    </source>
</evidence>
<keyword evidence="2" id="KW-1185">Reference proteome</keyword>